<dbReference type="Proteomes" id="UP001362999">
    <property type="component" value="Unassembled WGS sequence"/>
</dbReference>
<feature type="region of interest" description="Disordered" evidence="1">
    <location>
        <begin position="469"/>
        <end position="491"/>
    </location>
</feature>
<comment type="caution">
    <text evidence="2">The sequence shown here is derived from an EMBL/GenBank/DDBJ whole genome shotgun (WGS) entry which is preliminary data.</text>
</comment>
<accession>A0AAW0AF30</accession>
<protein>
    <submittedName>
        <fullName evidence="2">Uncharacterized protein</fullName>
    </submittedName>
</protein>
<organism evidence="2 3">
    <name type="scientific">Favolaschia claudopus</name>
    <dbReference type="NCBI Taxonomy" id="2862362"/>
    <lineage>
        <taxon>Eukaryota</taxon>
        <taxon>Fungi</taxon>
        <taxon>Dikarya</taxon>
        <taxon>Basidiomycota</taxon>
        <taxon>Agaricomycotina</taxon>
        <taxon>Agaricomycetes</taxon>
        <taxon>Agaricomycetidae</taxon>
        <taxon>Agaricales</taxon>
        <taxon>Marasmiineae</taxon>
        <taxon>Mycenaceae</taxon>
        <taxon>Favolaschia</taxon>
    </lineage>
</organism>
<sequence>MRSKSNFSSPPGAGGPRGSMGKPTLRTNGLPQATLWASPCGQLSHGHNYTIRGVYIGSLKCPHQGLLLRATFNEFFPFTRSQHPQLLTAAHDVPSPPLRAGDRVVVASGYYKDASGFISEMRTQAEGLDKQNFAKIVEKERDLYLQPSLQQPTIVNVADVKRHGLDFSFAPRIGDRVRSARNPAASGCVSKIDFERSLLDVDGPDGRLHLLEVEDTLRVWQLGDLVRVRWGDFGGRVGYIVSMQLGKGLLDIFDMYRVDKQRNYWSGDRQFRVRAADVDALPIGDLRRPPVVTANTVDHTRRYKDLVVLVAETGANKGVRGRIVGDHDSRSRAAMLQMMYTVFGDERGKEEEHYHFGILLTIQRPTGEFVENVPIEDVVLERSMLPLLDDNGLPQPVVWDDTLRAYSPSRESGSTRETNGDWLSIPGLGRKRVDVVMTGVSGVETLASKVREMEGRRGYLLLPSDVPKRDKKRQNITKPHKSDKVNLYGATAGGAKHPIEPKYLRPCRTTEDGHTLLEVEERVVILGGDVDGDMSKLARYGRTAPMMEHKHGHNVVAVNFPLETARFFHVAHLCLAKNVKIQSADGIFEATLF</sequence>
<proteinExistence type="predicted"/>
<reference evidence="2 3" key="1">
    <citation type="journal article" date="2024" name="J Genomics">
        <title>Draft genome sequencing and assembly of Favolaschia claudopus CIRM-BRFM 2984 isolated from oak limbs.</title>
        <authorList>
            <person name="Navarro D."/>
            <person name="Drula E."/>
            <person name="Chaduli D."/>
            <person name="Cazenave R."/>
            <person name="Ahrendt S."/>
            <person name="Wang J."/>
            <person name="Lipzen A."/>
            <person name="Daum C."/>
            <person name="Barry K."/>
            <person name="Grigoriev I.V."/>
            <person name="Favel A."/>
            <person name="Rosso M.N."/>
            <person name="Martin F."/>
        </authorList>
    </citation>
    <scope>NUCLEOTIDE SEQUENCE [LARGE SCALE GENOMIC DNA]</scope>
    <source>
        <strain evidence="2 3">CIRM-BRFM 2984</strain>
    </source>
</reference>
<evidence type="ECO:0000256" key="1">
    <source>
        <dbReference type="SAM" id="MobiDB-lite"/>
    </source>
</evidence>
<name>A0AAW0AF30_9AGAR</name>
<feature type="compositionally biased region" description="Basic residues" evidence="1">
    <location>
        <begin position="469"/>
        <end position="481"/>
    </location>
</feature>
<evidence type="ECO:0000313" key="2">
    <source>
        <dbReference type="EMBL" id="KAK7007943.1"/>
    </source>
</evidence>
<evidence type="ECO:0000313" key="3">
    <source>
        <dbReference type="Proteomes" id="UP001362999"/>
    </source>
</evidence>
<keyword evidence="3" id="KW-1185">Reference proteome</keyword>
<feature type="region of interest" description="Disordered" evidence="1">
    <location>
        <begin position="1"/>
        <end position="28"/>
    </location>
</feature>
<dbReference type="EMBL" id="JAWWNJ010000069">
    <property type="protein sequence ID" value="KAK7007943.1"/>
    <property type="molecule type" value="Genomic_DNA"/>
</dbReference>
<gene>
    <name evidence="2" type="ORF">R3P38DRAFT_2792068</name>
</gene>
<dbReference type="AlphaFoldDB" id="A0AAW0AF30"/>